<organism evidence="3 4">
    <name type="scientific">Sinomicrobium pectinilyticum</name>
    <dbReference type="NCBI Taxonomy" id="1084421"/>
    <lineage>
        <taxon>Bacteria</taxon>
        <taxon>Pseudomonadati</taxon>
        <taxon>Bacteroidota</taxon>
        <taxon>Flavobacteriia</taxon>
        <taxon>Flavobacteriales</taxon>
        <taxon>Flavobacteriaceae</taxon>
        <taxon>Sinomicrobium</taxon>
    </lineage>
</organism>
<dbReference type="InterPro" id="IPR050789">
    <property type="entry name" value="Diverse_Enzym_Activities"/>
</dbReference>
<keyword evidence="1" id="KW-0732">Signal</keyword>
<sequence>MKLNYILCGLLLAAGTPIFSQELHTADPGEAGFSEERLSRIDKMLDGYVSDRKIAGAVALIAHDGNIVYHKGIGYADIAEKRKMEPNTIFRIASQTKAITSVAVMMLYEEGKLLLDDPVSRYIPEFKNPKVLDTFNPADSTYSAVPAKREVTIRDLLTHTSGIGYAVIGSKETNAIYAKAGIPAGFVATPVKLGDKIKALGKLPLMHEPGEKFTYGLNIDVLGYVVEVVSGVSLDRFFHKRIFEPLQMDDTYFYLPKGKQDRLAEVYSENEGGETVPAPQVSHGGIDKDYPLLGSTYFSGGAGLSSTASDYAAFLQMLLNGGEYNGKHLLSPDTVRLMTVNQIGEINLNHGNKFGLGFEVVGKRGSAVLPWHEGSFSWGGYFGSHYWVDPASGIVAIILTQEVPNKEWGDISAKFKNMVYAAHTGK</sequence>
<reference evidence="3 4" key="1">
    <citation type="submission" date="2018-10" db="EMBL/GenBank/DDBJ databases">
        <title>Sinomicrobium pectinilyticum sp. nov., a pectinase-producing bacterium isolated from alkaline and saline soil, and emended description of the genus Sinomicrobium.</title>
        <authorList>
            <person name="Cheng B."/>
            <person name="Li C."/>
            <person name="Lai Q."/>
            <person name="Du M."/>
            <person name="Shao Z."/>
            <person name="Xu P."/>
            <person name="Yang C."/>
        </authorList>
    </citation>
    <scope>NUCLEOTIDE SEQUENCE [LARGE SCALE GENOMIC DNA]</scope>
    <source>
        <strain evidence="3 4">5DNS001</strain>
    </source>
</reference>
<comment type="caution">
    <text evidence="3">The sequence shown here is derived from an EMBL/GenBank/DDBJ whole genome shotgun (WGS) entry which is preliminary data.</text>
</comment>
<gene>
    <name evidence="3" type="ORF">ED312_20635</name>
</gene>
<name>A0A3N0DR04_SINP1</name>
<evidence type="ECO:0000313" key="4">
    <source>
        <dbReference type="Proteomes" id="UP000267469"/>
    </source>
</evidence>
<evidence type="ECO:0000313" key="3">
    <source>
        <dbReference type="EMBL" id="RNL77906.1"/>
    </source>
</evidence>
<feature type="domain" description="Beta-lactamase-related" evidence="2">
    <location>
        <begin position="41"/>
        <end position="405"/>
    </location>
</feature>
<evidence type="ECO:0000259" key="2">
    <source>
        <dbReference type="Pfam" id="PF00144"/>
    </source>
</evidence>
<dbReference type="RefSeq" id="WP_123217911.1">
    <property type="nucleotide sequence ID" value="NZ_RJTM01000156.1"/>
</dbReference>
<dbReference type="OrthoDB" id="1522765at2"/>
<protein>
    <submittedName>
        <fullName evidence="3">Class A beta-lactamase-related serine hydrolase</fullName>
    </submittedName>
</protein>
<dbReference type="GO" id="GO:0016787">
    <property type="term" value="F:hydrolase activity"/>
    <property type="evidence" value="ECO:0007669"/>
    <property type="project" value="UniProtKB-KW"/>
</dbReference>
<evidence type="ECO:0000256" key="1">
    <source>
        <dbReference type="SAM" id="SignalP"/>
    </source>
</evidence>
<dbReference type="InterPro" id="IPR001466">
    <property type="entry name" value="Beta-lactam-related"/>
</dbReference>
<dbReference type="InterPro" id="IPR012338">
    <property type="entry name" value="Beta-lactam/transpept-like"/>
</dbReference>
<dbReference type="PANTHER" id="PTHR43283">
    <property type="entry name" value="BETA-LACTAMASE-RELATED"/>
    <property type="match status" value="1"/>
</dbReference>
<feature type="signal peptide" evidence="1">
    <location>
        <begin position="1"/>
        <end position="20"/>
    </location>
</feature>
<dbReference type="Gene3D" id="3.40.710.10">
    <property type="entry name" value="DD-peptidase/beta-lactamase superfamily"/>
    <property type="match status" value="1"/>
</dbReference>
<keyword evidence="4" id="KW-1185">Reference proteome</keyword>
<keyword evidence="3" id="KW-0378">Hydrolase</keyword>
<dbReference type="SUPFAM" id="SSF56601">
    <property type="entry name" value="beta-lactamase/transpeptidase-like"/>
    <property type="match status" value="1"/>
</dbReference>
<proteinExistence type="predicted"/>
<dbReference type="Proteomes" id="UP000267469">
    <property type="component" value="Unassembled WGS sequence"/>
</dbReference>
<dbReference type="EMBL" id="RJTM01000156">
    <property type="protein sequence ID" value="RNL77906.1"/>
    <property type="molecule type" value="Genomic_DNA"/>
</dbReference>
<dbReference type="AlphaFoldDB" id="A0A3N0DR04"/>
<accession>A0A3N0DR04</accession>
<dbReference type="Pfam" id="PF00144">
    <property type="entry name" value="Beta-lactamase"/>
    <property type="match status" value="1"/>
</dbReference>
<dbReference type="PANTHER" id="PTHR43283:SF3">
    <property type="entry name" value="BETA-LACTAMASE FAMILY PROTEIN (AFU_ORTHOLOGUE AFUA_5G07500)"/>
    <property type="match status" value="1"/>
</dbReference>
<feature type="chain" id="PRO_5018129825" evidence="1">
    <location>
        <begin position="21"/>
        <end position="426"/>
    </location>
</feature>